<accession>A0AAU7Q7T7</accession>
<sequence length="222" mass="26248">MRQTPGEGWLRRGFHRLAELARQNTRDMDSLSYIEGYQRLLREMELGEEGQVSGDALWRFLHNRQPHIQNQVQRLIVKHHSEWLHDGLSALWRAALDEQAKHQPDLARYNREFVDALVWMREVPEIRSGEALWHLHPIRFLEAISQKSNGPITLEMLRKIWTQPKYVSDKTLQEVADELNANLTLCNLNSKNRLYHFMAQVFQEVGPNFRIVESFDYPPRKV</sequence>
<protein>
    <submittedName>
        <fullName evidence="1">Uncharacterized protein</fullName>
    </submittedName>
</protein>
<dbReference type="AlphaFoldDB" id="A0AAU7Q7T7"/>
<reference evidence="1" key="1">
    <citation type="submission" date="2024-06" db="EMBL/GenBank/DDBJ databases">
        <authorList>
            <person name="Coelho C."/>
            <person name="Bento M."/>
            <person name="Garcia E."/>
            <person name="Camelo A."/>
            <person name="Brandao I."/>
            <person name="Espirito Santo C."/>
            <person name="Trovao J."/>
            <person name="Verissimo A."/>
            <person name="Costa J."/>
            <person name="Tiago I."/>
        </authorList>
    </citation>
    <scope>NUCLEOTIDE SEQUENCE</scope>
    <source>
        <strain evidence="1">KWT182</strain>
    </source>
</reference>
<gene>
    <name evidence="1" type="ORF">ABK905_21345</name>
</gene>
<evidence type="ECO:0000313" key="1">
    <source>
        <dbReference type="EMBL" id="XBS69025.1"/>
    </source>
</evidence>
<name>A0AAU7Q7T7_9GAMM</name>
<proteinExistence type="predicted"/>
<organism evidence="1">
    <name type="scientific">Acerihabitans sp. KWT182</name>
    <dbReference type="NCBI Taxonomy" id="3157919"/>
    <lineage>
        <taxon>Bacteria</taxon>
        <taxon>Pseudomonadati</taxon>
        <taxon>Pseudomonadota</taxon>
        <taxon>Gammaproteobacteria</taxon>
        <taxon>Enterobacterales</taxon>
        <taxon>Pectobacteriaceae</taxon>
        <taxon>Acerihabitans</taxon>
    </lineage>
</organism>
<dbReference type="EMBL" id="CP157947">
    <property type="protein sequence ID" value="XBS69025.1"/>
    <property type="molecule type" value="Genomic_DNA"/>
</dbReference>